<dbReference type="EMBL" id="NBSH01000010">
    <property type="protein sequence ID" value="ORX35580.1"/>
    <property type="molecule type" value="Genomic_DNA"/>
</dbReference>
<feature type="transmembrane region" description="Helical" evidence="10">
    <location>
        <begin position="171"/>
        <end position="192"/>
    </location>
</feature>
<dbReference type="RefSeq" id="XP_021869744.1">
    <property type="nucleotide sequence ID" value="XM_022013529.1"/>
</dbReference>
<feature type="transmembrane region" description="Helical" evidence="10">
    <location>
        <begin position="361"/>
        <end position="382"/>
    </location>
</feature>
<dbReference type="GO" id="GO:0016020">
    <property type="term" value="C:membrane"/>
    <property type="evidence" value="ECO:0007669"/>
    <property type="project" value="UniProtKB-SubCell"/>
</dbReference>
<feature type="compositionally biased region" description="Basic and acidic residues" evidence="9">
    <location>
        <begin position="1"/>
        <end position="13"/>
    </location>
</feature>
<dbReference type="Gene3D" id="1.20.1250.20">
    <property type="entry name" value="MFS general substrate transporter like domains"/>
    <property type="match status" value="1"/>
</dbReference>
<keyword evidence="3 8" id="KW-0813">Transport</keyword>
<sequence>MSRSEKHDAEERSVQTPPELEIKEEIQHSDEKSGDAFHTTLIEEALQLRDEEAKLGLLKMASLYRYGLIWGMGLSLALVMEGMDTAMINNLFGLAAFKQYFGHQDADGNFFIPSDWQAGINNASAGGQVIGLLLNGWAQARFGYRRVYMAGMVAMAGTIFILFFAQSLPMLLVGNLLCGIPWGVFQVITTAYASEVVPPALRGLLTTFVSMCWGVGGFLAAGILRGSLNIPGNNGWRIPYALQWIWPVPLFFFAYFAPESPFYLVRKGREDEARDVLRRLAKKGHRTERMIDAQIEIMKHANEMEKVLAANVSYRDCFRGTNAKRTIVALMAWLIQVCNGEGLASYAVILQNAGMSATKAFSFNMGIQATNLVTTGACMYYIGKIGRRTLYLTGIGAMGGLMLVTGIVGFIPTNNTAIGIAILLIFVRICFKMSLGPCCYTIVAETPSTRVRGQTMVIGRAGYVIGGIVMNQLTPRMLNKDAWDWGARSGLFFLGFDILFFIYLFFYLPETRNRTTAEIDLLYKKHVPARQFKKYEIDRELGGSVGSFGS</sequence>
<comment type="catalytic activity">
    <reaction evidence="7">
        <text>myo-inositol(out) + H(+)(out) = myo-inositol(in) + H(+)(in)</text>
        <dbReference type="Rhea" id="RHEA:60364"/>
        <dbReference type="ChEBI" id="CHEBI:15378"/>
        <dbReference type="ChEBI" id="CHEBI:17268"/>
    </reaction>
</comment>
<feature type="transmembrane region" description="Helical" evidence="10">
    <location>
        <begin position="204"/>
        <end position="224"/>
    </location>
</feature>
<dbReference type="SUPFAM" id="SSF103473">
    <property type="entry name" value="MFS general substrate transporter"/>
    <property type="match status" value="1"/>
</dbReference>
<feature type="transmembrane region" description="Helical" evidence="10">
    <location>
        <begin position="417"/>
        <end position="443"/>
    </location>
</feature>
<dbReference type="AlphaFoldDB" id="A0A1Y1UC11"/>
<evidence type="ECO:0000256" key="5">
    <source>
        <dbReference type="ARBA" id="ARBA00022989"/>
    </source>
</evidence>
<dbReference type="InterPro" id="IPR050360">
    <property type="entry name" value="MFS_Sugar_Transporters"/>
</dbReference>
<keyword evidence="6 10" id="KW-0472">Membrane</keyword>
<comment type="subcellular location">
    <subcellularLocation>
        <location evidence="1">Membrane</location>
        <topology evidence="1">Multi-pass membrane protein</topology>
    </subcellularLocation>
</comment>
<evidence type="ECO:0000256" key="2">
    <source>
        <dbReference type="ARBA" id="ARBA00010992"/>
    </source>
</evidence>
<protein>
    <submittedName>
        <fullName evidence="12">Maltose permease MAL61</fullName>
    </submittedName>
</protein>
<evidence type="ECO:0000256" key="9">
    <source>
        <dbReference type="SAM" id="MobiDB-lite"/>
    </source>
</evidence>
<dbReference type="InterPro" id="IPR003663">
    <property type="entry name" value="Sugar/inositol_transpt"/>
</dbReference>
<keyword evidence="4 10" id="KW-0812">Transmembrane</keyword>
<dbReference type="OrthoDB" id="6612291at2759"/>
<dbReference type="FunFam" id="1.20.1250.20:FF:000078">
    <property type="entry name" value="MFS maltose transporter, putative"/>
    <property type="match status" value="1"/>
</dbReference>
<evidence type="ECO:0000256" key="10">
    <source>
        <dbReference type="SAM" id="Phobius"/>
    </source>
</evidence>
<evidence type="ECO:0000256" key="4">
    <source>
        <dbReference type="ARBA" id="ARBA00022692"/>
    </source>
</evidence>
<organism evidence="12 13">
    <name type="scientific">Kockovaella imperatae</name>
    <dbReference type="NCBI Taxonomy" id="4999"/>
    <lineage>
        <taxon>Eukaryota</taxon>
        <taxon>Fungi</taxon>
        <taxon>Dikarya</taxon>
        <taxon>Basidiomycota</taxon>
        <taxon>Agaricomycotina</taxon>
        <taxon>Tremellomycetes</taxon>
        <taxon>Tremellales</taxon>
        <taxon>Cuniculitremaceae</taxon>
        <taxon>Kockovaella</taxon>
    </lineage>
</organism>
<evidence type="ECO:0000256" key="8">
    <source>
        <dbReference type="RuleBase" id="RU003346"/>
    </source>
</evidence>
<dbReference type="GO" id="GO:0005351">
    <property type="term" value="F:carbohydrate:proton symporter activity"/>
    <property type="evidence" value="ECO:0007669"/>
    <property type="project" value="TreeGrafter"/>
</dbReference>
<keyword evidence="5 10" id="KW-1133">Transmembrane helix</keyword>
<dbReference type="Pfam" id="PF00083">
    <property type="entry name" value="Sugar_tr"/>
    <property type="match status" value="1"/>
</dbReference>
<dbReference type="InterPro" id="IPR036259">
    <property type="entry name" value="MFS_trans_sf"/>
</dbReference>
<dbReference type="Proteomes" id="UP000193218">
    <property type="component" value="Unassembled WGS sequence"/>
</dbReference>
<dbReference type="NCBIfam" id="TIGR00879">
    <property type="entry name" value="SP"/>
    <property type="match status" value="1"/>
</dbReference>
<keyword evidence="13" id="KW-1185">Reference proteome</keyword>
<feature type="transmembrane region" description="Helical" evidence="10">
    <location>
        <begin position="63"/>
        <end position="80"/>
    </location>
</feature>
<gene>
    <name evidence="12" type="ORF">BD324DRAFT_581884</name>
</gene>
<dbReference type="InterPro" id="IPR005829">
    <property type="entry name" value="Sugar_transporter_CS"/>
</dbReference>
<evidence type="ECO:0000256" key="3">
    <source>
        <dbReference type="ARBA" id="ARBA00022448"/>
    </source>
</evidence>
<dbReference type="PANTHER" id="PTHR48022">
    <property type="entry name" value="PLASTIDIC GLUCOSE TRANSPORTER 4"/>
    <property type="match status" value="1"/>
</dbReference>
<dbReference type="GeneID" id="33555337"/>
<dbReference type="InParanoid" id="A0A1Y1UC11"/>
<feature type="transmembrane region" description="Helical" evidence="10">
    <location>
        <begin position="455"/>
        <end position="473"/>
    </location>
</feature>
<feature type="transmembrane region" description="Helical" evidence="10">
    <location>
        <begin position="327"/>
        <end position="349"/>
    </location>
</feature>
<feature type="transmembrane region" description="Helical" evidence="10">
    <location>
        <begin position="389"/>
        <end position="411"/>
    </location>
</feature>
<evidence type="ECO:0000313" key="13">
    <source>
        <dbReference type="Proteomes" id="UP000193218"/>
    </source>
</evidence>
<feature type="transmembrane region" description="Helical" evidence="10">
    <location>
        <begin position="147"/>
        <end position="165"/>
    </location>
</feature>
<evidence type="ECO:0000259" key="11">
    <source>
        <dbReference type="PROSITE" id="PS50850"/>
    </source>
</evidence>
<dbReference type="InterPro" id="IPR020846">
    <property type="entry name" value="MFS_dom"/>
</dbReference>
<feature type="transmembrane region" description="Helical" evidence="10">
    <location>
        <begin position="485"/>
        <end position="506"/>
    </location>
</feature>
<feature type="region of interest" description="Disordered" evidence="9">
    <location>
        <begin position="1"/>
        <end position="21"/>
    </location>
</feature>
<evidence type="ECO:0000256" key="1">
    <source>
        <dbReference type="ARBA" id="ARBA00004141"/>
    </source>
</evidence>
<name>A0A1Y1UC11_9TREE</name>
<accession>A0A1Y1UC11</accession>
<dbReference type="PANTHER" id="PTHR48022:SF53">
    <property type="entry name" value="ALPHA-GLUCOSIDE TRANSPORTER, PUTATIVE (AFU_ORTHOLOGUE AFUA_3G01700)-RELATED"/>
    <property type="match status" value="1"/>
</dbReference>
<feature type="domain" description="Major facilitator superfamily (MFS) profile" evidence="11">
    <location>
        <begin position="70"/>
        <end position="512"/>
    </location>
</feature>
<comment type="caution">
    <text evidence="12">The sequence shown here is derived from an EMBL/GenBank/DDBJ whole genome shotgun (WGS) entry which is preliminary data.</text>
</comment>
<comment type="similarity">
    <text evidence="2 8">Belongs to the major facilitator superfamily. Sugar transporter (TC 2.A.1.1) family.</text>
</comment>
<evidence type="ECO:0000256" key="7">
    <source>
        <dbReference type="ARBA" id="ARBA00049119"/>
    </source>
</evidence>
<proteinExistence type="inferred from homology"/>
<dbReference type="PROSITE" id="PS00217">
    <property type="entry name" value="SUGAR_TRANSPORT_2"/>
    <property type="match status" value="1"/>
</dbReference>
<dbReference type="PROSITE" id="PS50850">
    <property type="entry name" value="MFS"/>
    <property type="match status" value="1"/>
</dbReference>
<dbReference type="InterPro" id="IPR005828">
    <property type="entry name" value="MFS_sugar_transport-like"/>
</dbReference>
<reference evidence="12 13" key="1">
    <citation type="submission" date="2017-03" db="EMBL/GenBank/DDBJ databases">
        <title>Widespread Adenine N6-methylation of Active Genes in Fungi.</title>
        <authorList>
            <consortium name="DOE Joint Genome Institute"/>
            <person name="Mondo S.J."/>
            <person name="Dannebaum R.O."/>
            <person name="Kuo R.C."/>
            <person name="Louie K.B."/>
            <person name="Bewick A.J."/>
            <person name="Labutti K."/>
            <person name="Haridas S."/>
            <person name="Kuo A."/>
            <person name="Salamov A."/>
            <person name="Ahrendt S.R."/>
            <person name="Lau R."/>
            <person name="Bowen B.P."/>
            <person name="Lipzen A."/>
            <person name="Sullivan W."/>
            <person name="Andreopoulos W.B."/>
            <person name="Clum A."/>
            <person name="Lindquist E."/>
            <person name="Daum C."/>
            <person name="Northen T.R."/>
            <person name="Ramamoorthy G."/>
            <person name="Schmitz R.J."/>
            <person name="Gryganskyi A."/>
            <person name="Culley D."/>
            <person name="Magnuson J."/>
            <person name="James T.Y."/>
            <person name="O'Malley M.A."/>
            <person name="Stajich J.E."/>
            <person name="Spatafora J.W."/>
            <person name="Visel A."/>
            <person name="Grigoriev I.V."/>
        </authorList>
    </citation>
    <scope>NUCLEOTIDE SEQUENCE [LARGE SCALE GENOMIC DNA]</scope>
    <source>
        <strain evidence="12 13">NRRL Y-17943</strain>
    </source>
</reference>
<evidence type="ECO:0000256" key="6">
    <source>
        <dbReference type="ARBA" id="ARBA00023136"/>
    </source>
</evidence>
<evidence type="ECO:0000313" key="12">
    <source>
        <dbReference type="EMBL" id="ORX35580.1"/>
    </source>
</evidence>